<accession>A0AAU0F133</accession>
<proteinExistence type="predicted"/>
<comment type="subcellular location">
    <subcellularLocation>
        <location evidence="1">Membrane</location>
        <topology evidence="1">Single-pass membrane protein</topology>
    </subcellularLocation>
</comment>
<dbReference type="Proteomes" id="UP001432059">
    <property type="component" value="Chromosome"/>
</dbReference>
<keyword evidence="3" id="KW-1133">Transmembrane helix</keyword>
<evidence type="ECO:0000256" key="3">
    <source>
        <dbReference type="ARBA" id="ARBA00022989"/>
    </source>
</evidence>
<dbReference type="InterPro" id="IPR007452">
    <property type="entry name" value="TamB_C"/>
</dbReference>
<keyword evidence="4" id="KW-0472">Membrane</keyword>
<evidence type="ECO:0000259" key="5">
    <source>
        <dbReference type="Pfam" id="PF04357"/>
    </source>
</evidence>
<evidence type="ECO:0000256" key="4">
    <source>
        <dbReference type="ARBA" id="ARBA00023136"/>
    </source>
</evidence>
<evidence type="ECO:0000313" key="6">
    <source>
        <dbReference type="EMBL" id="WOC51887.1"/>
    </source>
</evidence>
<evidence type="ECO:0000256" key="1">
    <source>
        <dbReference type="ARBA" id="ARBA00004167"/>
    </source>
</evidence>
<gene>
    <name evidence="6" type="ORF">BPO_1240</name>
</gene>
<dbReference type="RefSeq" id="WP_327983563.1">
    <property type="nucleotide sequence ID" value="NZ_CP136426.1"/>
</dbReference>
<protein>
    <recommendedName>
        <fullName evidence="5">Translocation and assembly module TamB C-terminal domain-containing protein</fullName>
    </recommendedName>
</protein>
<evidence type="ECO:0000313" key="7">
    <source>
        <dbReference type="Proteomes" id="UP001432059"/>
    </source>
</evidence>
<dbReference type="AlphaFoldDB" id="A0AAU0F133"/>
<dbReference type="KEGG" id="bpor:BPO_1240"/>
<keyword evidence="7" id="KW-1185">Reference proteome</keyword>
<sequence>MPVSQEVLATTIAKLEQLRVDENEMNKQVFALLILNRFIGENPFQSESGLSAGTMAKQSVSQILSQQLNNIASDLIAGVDITFDFDSYEDYSTGSRNERTDLNVNLSKRLLDDRLKISVGSNFGLEGEARQGEQMTNIAGNITADYMLSKDGRYTLRAYRKNDYQVALQGQIIETGVGFIITLDYDEFRNIFRRVRKNRDANKHLRTIRKEVEFVK</sequence>
<feature type="domain" description="Translocation and assembly module TamB C-terminal" evidence="5">
    <location>
        <begin position="24"/>
        <end position="169"/>
    </location>
</feature>
<dbReference type="GO" id="GO:0009306">
    <property type="term" value="P:protein secretion"/>
    <property type="evidence" value="ECO:0007669"/>
    <property type="project" value="InterPro"/>
</dbReference>
<dbReference type="GO" id="GO:0005886">
    <property type="term" value="C:plasma membrane"/>
    <property type="evidence" value="ECO:0007669"/>
    <property type="project" value="InterPro"/>
</dbReference>
<evidence type="ECO:0000256" key="2">
    <source>
        <dbReference type="ARBA" id="ARBA00022692"/>
    </source>
</evidence>
<reference evidence="6" key="1">
    <citation type="submission" date="2023-10" db="EMBL/GenBank/DDBJ databases">
        <title>Characterization and whole genome sequencing of a novel strain of Bergeyella porcorum QD2021 isolated from pig.</title>
        <authorList>
            <person name="Liu G."/>
            <person name="Chen C."/>
            <person name="Han X."/>
        </authorList>
    </citation>
    <scope>NUCLEOTIDE SEQUENCE</scope>
    <source>
        <strain evidence="6">QD2021</strain>
    </source>
</reference>
<dbReference type="EMBL" id="CP136426">
    <property type="protein sequence ID" value="WOC51887.1"/>
    <property type="molecule type" value="Genomic_DNA"/>
</dbReference>
<name>A0AAU0F133_9FLAO</name>
<dbReference type="Pfam" id="PF04357">
    <property type="entry name" value="TamB"/>
    <property type="match status" value="1"/>
</dbReference>
<keyword evidence="2" id="KW-0812">Transmembrane</keyword>
<organism evidence="6 7">
    <name type="scientific">Bergeyella porcorum</name>
    <dbReference type="NCBI Taxonomy" id="1735111"/>
    <lineage>
        <taxon>Bacteria</taxon>
        <taxon>Pseudomonadati</taxon>
        <taxon>Bacteroidota</taxon>
        <taxon>Flavobacteriia</taxon>
        <taxon>Flavobacteriales</taxon>
        <taxon>Weeksellaceae</taxon>
        <taxon>Bergeyella</taxon>
    </lineage>
</organism>